<keyword evidence="18" id="KW-0479">Metal-binding</keyword>
<evidence type="ECO:0000256" key="3">
    <source>
        <dbReference type="ARBA" id="ARBA00022475"/>
    </source>
</evidence>
<feature type="binding site" evidence="17">
    <location>
        <position position="77"/>
    </location>
    <ligand>
        <name>ATP</name>
        <dbReference type="ChEBI" id="CHEBI:30616"/>
    </ligand>
</feature>
<evidence type="ECO:0000256" key="15">
    <source>
        <dbReference type="PIRSR" id="PIRSR600829-1"/>
    </source>
</evidence>
<organism evidence="20 21">
    <name type="scientific">Snuella sedimenti</name>
    <dbReference type="NCBI Taxonomy" id="2798802"/>
    <lineage>
        <taxon>Bacteria</taxon>
        <taxon>Pseudomonadati</taxon>
        <taxon>Bacteroidota</taxon>
        <taxon>Flavobacteriia</taxon>
        <taxon>Flavobacteriales</taxon>
        <taxon>Flavobacteriaceae</taxon>
        <taxon>Snuella</taxon>
    </lineage>
</organism>
<keyword evidence="21" id="KW-1185">Reference proteome</keyword>
<keyword evidence="18" id="KW-0460">Magnesium</keyword>
<evidence type="ECO:0000256" key="18">
    <source>
        <dbReference type="PIRSR" id="PIRSR600829-4"/>
    </source>
</evidence>
<evidence type="ECO:0000256" key="19">
    <source>
        <dbReference type="SAM" id="Phobius"/>
    </source>
</evidence>
<accession>A0A8J7LXT4</accession>
<dbReference type="RefSeq" id="WP_199113721.1">
    <property type="nucleotide sequence ID" value="NZ_JAELVQ010000003.1"/>
</dbReference>
<sequence>MSKKDSFFVNRLKSIGYAFKGAFLLLKTEASIKIQFAIAILVTAAGFYFHISTNEWIVQLLAIGLVMSIEGINTAIEEIANFIHPEHHNKIGFIKDIAAGAVFIAALFAIIIGLTIYVPKIF</sequence>
<keyword evidence="9 17" id="KW-0067">ATP-binding</keyword>
<dbReference type="InterPro" id="IPR000829">
    <property type="entry name" value="DAGK"/>
</dbReference>
<evidence type="ECO:0000256" key="17">
    <source>
        <dbReference type="PIRSR" id="PIRSR600829-3"/>
    </source>
</evidence>
<keyword evidence="13" id="KW-0594">Phospholipid biosynthesis</keyword>
<evidence type="ECO:0000313" key="21">
    <source>
        <dbReference type="Proteomes" id="UP000610931"/>
    </source>
</evidence>
<evidence type="ECO:0000256" key="8">
    <source>
        <dbReference type="ARBA" id="ARBA00022777"/>
    </source>
</evidence>
<dbReference type="GO" id="GO:0005524">
    <property type="term" value="F:ATP binding"/>
    <property type="evidence" value="ECO:0007669"/>
    <property type="project" value="UniProtKB-KW"/>
</dbReference>
<dbReference type="Pfam" id="PF01219">
    <property type="entry name" value="DAGK_prokar"/>
    <property type="match status" value="1"/>
</dbReference>
<evidence type="ECO:0000256" key="5">
    <source>
        <dbReference type="ARBA" id="ARBA00022679"/>
    </source>
</evidence>
<protein>
    <submittedName>
        <fullName evidence="20">Diacylglycerol kinase family protein</fullName>
    </submittedName>
</protein>
<dbReference type="CDD" id="cd14265">
    <property type="entry name" value="UDPK_IM_like"/>
    <property type="match status" value="1"/>
</dbReference>
<evidence type="ECO:0000256" key="2">
    <source>
        <dbReference type="ARBA" id="ARBA00005967"/>
    </source>
</evidence>
<evidence type="ECO:0000256" key="4">
    <source>
        <dbReference type="ARBA" id="ARBA00022516"/>
    </source>
</evidence>
<keyword evidence="5" id="KW-0808">Transferase</keyword>
<evidence type="ECO:0000256" key="9">
    <source>
        <dbReference type="ARBA" id="ARBA00022840"/>
    </source>
</evidence>
<comment type="cofactor">
    <cofactor evidence="18">
        <name>Mg(2+)</name>
        <dbReference type="ChEBI" id="CHEBI:18420"/>
    </cofactor>
    <text evidence="18">Mn(2+), Zn(2+), Cd(2+) and Co(2+) support activity to lesser extents.</text>
</comment>
<dbReference type="AlphaFoldDB" id="A0A8J7LXT4"/>
<dbReference type="InterPro" id="IPR036945">
    <property type="entry name" value="DAGK_sf"/>
</dbReference>
<dbReference type="Gene3D" id="1.10.287.3610">
    <property type="match status" value="1"/>
</dbReference>
<dbReference type="GO" id="GO:0005886">
    <property type="term" value="C:plasma membrane"/>
    <property type="evidence" value="ECO:0007669"/>
    <property type="project" value="UniProtKB-SubCell"/>
</dbReference>
<comment type="caution">
    <text evidence="20">The sequence shown here is derived from an EMBL/GenBank/DDBJ whole genome shotgun (WGS) entry which is preliminary data.</text>
</comment>
<feature type="binding site" evidence="18">
    <location>
        <position position="29"/>
    </location>
    <ligand>
        <name>a divalent metal cation</name>
        <dbReference type="ChEBI" id="CHEBI:60240"/>
    </ligand>
</feature>
<proteinExistence type="inferred from homology"/>
<keyword evidence="7 17" id="KW-0547">Nucleotide-binding</keyword>
<keyword evidence="10 19" id="KW-1133">Transmembrane helix</keyword>
<evidence type="ECO:0000256" key="14">
    <source>
        <dbReference type="ARBA" id="ARBA00023264"/>
    </source>
</evidence>
<dbReference type="EMBL" id="JAELVQ010000003">
    <property type="protein sequence ID" value="MBJ6367301.1"/>
    <property type="molecule type" value="Genomic_DNA"/>
</dbReference>
<feature type="binding site" evidence="17">
    <location>
        <begin position="86"/>
        <end position="88"/>
    </location>
    <ligand>
        <name>ATP</name>
        <dbReference type="ChEBI" id="CHEBI:30616"/>
    </ligand>
</feature>
<keyword evidence="11" id="KW-0443">Lipid metabolism</keyword>
<reference evidence="20" key="1">
    <citation type="submission" date="2020-12" db="EMBL/GenBank/DDBJ databases">
        <title>Snuella sp. nov., isolated from sediment in Incheon.</title>
        <authorList>
            <person name="Kim W."/>
        </authorList>
    </citation>
    <scope>NUCLEOTIDE SEQUENCE</scope>
    <source>
        <strain evidence="20">CAU 1569</strain>
    </source>
</reference>
<evidence type="ECO:0000256" key="6">
    <source>
        <dbReference type="ARBA" id="ARBA00022692"/>
    </source>
</evidence>
<feature type="binding site" evidence="17">
    <location>
        <position position="17"/>
    </location>
    <ligand>
        <name>ATP</name>
        <dbReference type="ChEBI" id="CHEBI:30616"/>
    </ligand>
</feature>
<dbReference type="GO" id="GO:0016301">
    <property type="term" value="F:kinase activity"/>
    <property type="evidence" value="ECO:0007669"/>
    <property type="project" value="UniProtKB-KW"/>
</dbReference>
<dbReference type="GO" id="GO:0046872">
    <property type="term" value="F:metal ion binding"/>
    <property type="evidence" value="ECO:0007669"/>
    <property type="project" value="UniProtKB-KW"/>
</dbReference>
<keyword evidence="8 20" id="KW-0418">Kinase</keyword>
<feature type="binding site" evidence="17">
    <location>
        <position position="29"/>
    </location>
    <ligand>
        <name>ATP</name>
        <dbReference type="ChEBI" id="CHEBI:30616"/>
    </ligand>
</feature>
<dbReference type="PANTHER" id="PTHR34299:SF1">
    <property type="entry name" value="DIACYLGLYCEROL KINASE"/>
    <property type="match status" value="1"/>
</dbReference>
<evidence type="ECO:0000256" key="10">
    <source>
        <dbReference type="ARBA" id="ARBA00022989"/>
    </source>
</evidence>
<evidence type="ECO:0000256" key="11">
    <source>
        <dbReference type="ARBA" id="ARBA00023098"/>
    </source>
</evidence>
<dbReference type="PANTHER" id="PTHR34299">
    <property type="entry name" value="DIACYLGLYCEROL KINASE"/>
    <property type="match status" value="1"/>
</dbReference>
<evidence type="ECO:0000256" key="12">
    <source>
        <dbReference type="ARBA" id="ARBA00023136"/>
    </source>
</evidence>
<gene>
    <name evidence="20" type="ORF">JF259_04265</name>
</gene>
<feature type="binding site" evidence="18">
    <location>
        <position position="77"/>
    </location>
    <ligand>
        <name>a divalent metal cation</name>
        <dbReference type="ChEBI" id="CHEBI:60240"/>
    </ligand>
</feature>
<feature type="binding site" evidence="16">
    <location>
        <position position="70"/>
    </location>
    <ligand>
        <name>substrate</name>
    </ligand>
</feature>
<dbReference type="GO" id="GO:0008654">
    <property type="term" value="P:phospholipid biosynthetic process"/>
    <property type="evidence" value="ECO:0007669"/>
    <property type="project" value="UniProtKB-KW"/>
</dbReference>
<dbReference type="Proteomes" id="UP000610931">
    <property type="component" value="Unassembled WGS sequence"/>
</dbReference>
<feature type="transmembrane region" description="Helical" evidence="19">
    <location>
        <begin position="97"/>
        <end position="118"/>
    </location>
</feature>
<evidence type="ECO:0000256" key="16">
    <source>
        <dbReference type="PIRSR" id="PIRSR600829-2"/>
    </source>
</evidence>
<feature type="transmembrane region" description="Helical" evidence="19">
    <location>
        <begin position="34"/>
        <end position="51"/>
    </location>
</feature>
<keyword evidence="14" id="KW-1208">Phospholipid metabolism</keyword>
<comment type="subcellular location">
    <subcellularLocation>
        <location evidence="1">Cell membrane</location>
        <topology evidence="1">Multi-pass membrane protein</topology>
    </subcellularLocation>
</comment>
<evidence type="ECO:0000256" key="1">
    <source>
        <dbReference type="ARBA" id="ARBA00004651"/>
    </source>
</evidence>
<comment type="similarity">
    <text evidence="2">Belongs to the bacterial diacylglycerol kinase family.</text>
</comment>
<feature type="active site" description="Proton acceptor" evidence="15">
    <location>
        <position position="70"/>
    </location>
</feature>
<name>A0A8J7LXT4_9FLAO</name>
<feature type="binding site" evidence="17">
    <location>
        <begin position="95"/>
        <end position="96"/>
    </location>
    <ligand>
        <name>ATP</name>
        <dbReference type="ChEBI" id="CHEBI:30616"/>
    </ligand>
</feature>
<evidence type="ECO:0000256" key="13">
    <source>
        <dbReference type="ARBA" id="ARBA00023209"/>
    </source>
</evidence>
<evidence type="ECO:0000313" key="20">
    <source>
        <dbReference type="EMBL" id="MBJ6367301.1"/>
    </source>
</evidence>
<keyword evidence="12 19" id="KW-0472">Membrane</keyword>
<keyword evidence="4" id="KW-0444">Lipid biosynthesis</keyword>
<dbReference type="InterPro" id="IPR033717">
    <property type="entry name" value="UDPK"/>
</dbReference>
<keyword evidence="6 19" id="KW-0812">Transmembrane</keyword>
<keyword evidence="3" id="KW-1003">Cell membrane</keyword>
<evidence type="ECO:0000256" key="7">
    <source>
        <dbReference type="ARBA" id="ARBA00022741"/>
    </source>
</evidence>